<feature type="domain" description="ATPase BadF/BadG/BcrA/BcrD type" evidence="1">
    <location>
        <begin position="68"/>
        <end position="290"/>
    </location>
</feature>
<protein>
    <submittedName>
        <fullName evidence="2">BadF/BadG/BcrA/BcrD ATPase family protein</fullName>
    </submittedName>
</protein>
<organism evidence="2">
    <name type="scientific">Leifsonia sp. NPDC080035</name>
    <dbReference type="NCBI Taxonomy" id="3143936"/>
    <lineage>
        <taxon>Bacteria</taxon>
        <taxon>Bacillati</taxon>
        <taxon>Actinomycetota</taxon>
        <taxon>Actinomycetes</taxon>
        <taxon>Micrococcales</taxon>
        <taxon>Microbacteriaceae</taxon>
        <taxon>Leifsonia</taxon>
    </lineage>
</organism>
<dbReference type="InterPro" id="IPR002731">
    <property type="entry name" value="ATPase_BadF"/>
</dbReference>
<dbReference type="PANTHER" id="PTHR43190">
    <property type="entry name" value="N-ACETYL-D-GLUCOSAMINE KINASE"/>
    <property type="match status" value="1"/>
</dbReference>
<evidence type="ECO:0000313" key="2">
    <source>
        <dbReference type="EMBL" id="XBM47007.1"/>
    </source>
</evidence>
<accession>A0AAU7G8R5</accession>
<dbReference type="PANTHER" id="PTHR43190:SF3">
    <property type="entry name" value="N-ACETYL-D-GLUCOSAMINE KINASE"/>
    <property type="match status" value="1"/>
</dbReference>
<reference evidence="2" key="1">
    <citation type="submission" date="2024-05" db="EMBL/GenBank/DDBJ databases">
        <title>The Natural Products Discovery Center: Release of the First 8490 Sequenced Strains for Exploring Actinobacteria Biosynthetic Diversity.</title>
        <authorList>
            <person name="Kalkreuter E."/>
            <person name="Kautsar S.A."/>
            <person name="Yang D."/>
            <person name="Bader C.D."/>
            <person name="Teijaro C.N."/>
            <person name="Fluegel L."/>
            <person name="Davis C.M."/>
            <person name="Simpson J.R."/>
            <person name="Lauterbach L."/>
            <person name="Steele A.D."/>
            <person name="Gui C."/>
            <person name="Meng S."/>
            <person name="Li G."/>
            <person name="Viehrig K."/>
            <person name="Ye F."/>
            <person name="Su P."/>
            <person name="Kiefer A.F."/>
            <person name="Nichols A."/>
            <person name="Cepeda A.J."/>
            <person name="Yan W."/>
            <person name="Fan B."/>
            <person name="Jiang Y."/>
            <person name="Adhikari A."/>
            <person name="Zheng C.-J."/>
            <person name="Schuster L."/>
            <person name="Cowan T.M."/>
            <person name="Smanski M.J."/>
            <person name="Chevrette M.G."/>
            <person name="de Carvalho L.P.S."/>
            <person name="Shen B."/>
        </authorList>
    </citation>
    <scope>NUCLEOTIDE SEQUENCE</scope>
    <source>
        <strain evidence="2">NPDC080035</strain>
    </source>
</reference>
<proteinExistence type="predicted"/>
<dbReference type="RefSeq" id="WP_348786983.1">
    <property type="nucleotide sequence ID" value="NZ_CP157390.1"/>
</dbReference>
<dbReference type="Pfam" id="PF01869">
    <property type="entry name" value="BcrAD_BadFG"/>
    <property type="match status" value="1"/>
</dbReference>
<sequence length="304" mass="30077">MTPEPGPRTVAVDLGKTTCRVRVGEPGAAPTRSGPGAPGLASDLRADAAFAAIASLLATDARDGASATAIGIGAAGVEAAPDAARRLAERVAERWNAGTVVASDVLTAHLGAFAGAAGTVLIAGTGAVAVGVGPDGDRRRADGWGPWLGDEGSGRWIGQQGLVAALRAGDGRGAQTILAEDAAALAGGLAALPGFVGGDDAARRLASFAPTVLRRSAEGDPVAAHIVAEATRLLAATASAVSPAGGDVAVVGGLADDHDFLHALEAALREAGLAPRRPLGSAIDGAAILARRHDLPHERYAIRV</sequence>
<evidence type="ECO:0000259" key="1">
    <source>
        <dbReference type="Pfam" id="PF01869"/>
    </source>
</evidence>
<dbReference type="SUPFAM" id="SSF53067">
    <property type="entry name" value="Actin-like ATPase domain"/>
    <property type="match status" value="1"/>
</dbReference>
<gene>
    <name evidence="2" type="ORF">AAME72_13050</name>
</gene>
<dbReference type="InterPro" id="IPR043129">
    <property type="entry name" value="ATPase_NBD"/>
</dbReference>
<dbReference type="InterPro" id="IPR052519">
    <property type="entry name" value="Euk-type_GlcNAc_Kinase"/>
</dbReference>
<dbReference type="AlphaFoldDB" id="A0AAU7G8R5"/>
<name>A0AAU7G8R5_9MICO</name>
<dbReference type="Gene3D" id="3.30.420.40">
    <property type="match status" value="2"/>
</dbReference>
<dbReference type="EMBL" id="CP157390">
    <property type="protein sequence ID" value="XBM47007.1"/>
    <property type="molecule type" value="Genomic_DNA"/>
</dbReference>